<dbReference type="GO" id="GO:0008743">
    <property type="term" value="F:L-threonine 3-dehydrogenase activity"/>
    <property type="evidence" value="ECO:0007669"/>
    <property type="project" value="TreeGrafter"/>
</dbReference>
<sequence length="336" mass="37257">MEKRIALVTGANGEVGHLLLGKLAAGNYEVVALDLNDLDQTLSGFVKKFYKGDITDEALLSSIFQNEHIDIVFHLAAVLSTSGEKNPELAHHVNVGGTLNILKSANTISQASKKKITVIYPSSIAVYGLPDLVTKNSASFIGEGQFTNPITMYGINKLYGENLGIYFEKYYKLLEKSQERYIDFRCIRFPGLISAVTVPSGGTSDYAPEMIHTAAQGQGYESFVREDSVLPFMAMPDAVKALLLIADAQKEKLTQNVYNVSSFSVSAKEIAEIVLKVFPETMIGYNPDPARQRIVDSWPSNVNDTTARRDWSWSPDYDIKKAFEEYLIPEITKKYS</sequence>
<dbReference type="Gene3D" id="3.40.50.720">
    <property type="entry name" value="NAD(P)-binding Rossmann-like Domain"/>
    <property type="match status" value="1"/>
</dbReference>
<evidence type="ECO:0000256" key="1">
    <source>
        <dbReference type="ARBA" id="ARBA00007637"/>
    </source>
</evidence>
<dbReference type="PANTHER" id="PTHR42687:SF1">
    <property type="entry name" value="L-THREONINE 3-DEHYDROGENASE, MITOCHONDRIAL"/>
    <property type="match status" value="1"/>
</dbReference>
<reference evidence="3 4" key="1">
    <citation type="journal article" date="2015" name="Nature">
        <title>rRNA introns, odd ribosomes, and small enigmatic genomes across a large radiation of phyla.</title>
        <authorList>
            <person name="Brown C.T."/>
            <person name="Hug L.A."/>
            <person name="Thomas B.C."/>
            <person name="Sharon I."/>
            <person name="Castelle C.J."/>
            <person name="Singh A."/>
            <person name="Wilkins M.J."/>
            <person name="Williams K.H."/>
            <person name="Banfield J.F."/>
        </authorList>
    </citation>
    <scope>NUCLEOTIDE SEQUENCE [LARGE SCALE GENOMIC DNA]</scope>
</reference>
<evidence type="ECO:0000313" key="3">
    <source>
        <dbReference type="EMBL" id="KKQ46277.1"/>
    </source>
</evidence>
<dbReference type="EMBL" id="LBTR01000003">
    <property type="protein sequence ID" value="KKQ46277.1"/>
    <property type="molecule type" value="Genomic_DNA"/>
</dbReference>
<protein>
    <recommendedName>
        <fullName evidence="2">NAD-dependent epimerase/dehydratase domain-containing protein</fullName>
    </recommendedName>
</protein>
<dbReference type="PANTHER" id="PTHR42687">
    <property type="entry name" value="L-THREONINE 3-DEHYDROGENASE"/>
    <property type="match status" value="1"/>
</dbReference>
<organism evidence="3 4">
    <name type="scientific">Candidatus Woesebacteria bacterium GW2011_GWA1_37_8</name>
    <dbReference type="NCBI Taxonomy" id="1618546"/>
    <lineage>
        <taxon>Bacteria</taxon>
        <taxon>Candidatus Woeseibacteriota</taxon>
    </lineage>
</organism>
<comment type="similarity">
    <text evidence="1">Belongs to the NAD(P)-dependent epimerase/dehydratase family.</text>
</comment>
<accession>A0A0G0HVG8</accession>
<dbReference type="GO" id="GO:0006567">
    <property type="term" value="P:L-threonine catabolic process"/>
    <property type="evidence" value="ECO:0007669"/>
    <property type="project" value="TreeGrafter"/>
</dbReference>
<evidence type="ECO:0000259" key="2">
    <source>
        <dbReference type="Pfam" id="PF01370"/>
    </source>
</evidence>
<dbReference type="Proteomes" id="UP000034603">
    <property type="component" value="Unassembled WGS sequence"/>
</dbReference>
<comment type="caution">
    <text evidence="3">The sequence shown here is derived from an EMBL/GenBank/DDBJ whole genome shotgun (WGS) entry which is preliminary data.</text>
</comment>
<dbReference type="InterPro" id="IPR001509">
    <property type="entry name" value="Epimerase_deHydtase"/>
</dbReference>
<dbReference type="Pfam" id="PF01370">
    <property type="entry name" value="Epimerase"/>
    <property type="match status" value="1"/>
</dbReference>
<gene>
    <name evidence="3" type="ORF">US62_C0003G0026</name>
</gene>
<feature type="domain" description="NAD-dependent epimerase/dehydratase" evidence="2">
    <location>
        <begin position="6"/>
        <end position="260"/>
    </location>
</feature>
<dbReference type="InterPro" id="IPR051225">
    <property type="entry name" value="NAD(P)_epim/dehydratase"/>
</dbReference>
<dbReference type="InterPro" id="IPR036291">
    <property type="entry name" value="NAD(P)-bd_dom_sf"/>
</dbReference>
<dbReference type="AlphaFoldDB" id="A0A0G0HVG8"/>
<proteinExistence type="inferred from homology"/>
<dbReference type="SUPFAM" id="SSF51735">
    <property type="entry name" value="NAD(P)-binding Rossmann-fold domains"/>
    <property type="match status" value="1"/>
</dbReference>
<evidence type="ECO:0000313" key="4">
    <source>
        <dbReference type="Proteomes" id="UP000034603"/>
    </source>
</evidence>
<name>A0A0G0HVG8_9BACT</name>